<evidence type="ECO:0000256" key="4">
    <source>
        <dbReference type="ARBA" id="ARBA00022989"/>
    </source>
</evidence>
<feature type="region of interest" description="Disordered" evidence="7">
    <location>
        <begin position="25"/>
        <end position="47"/>
    </location>
</feature>
<gene>
    <name evidence="10" type="primary">LOC105680675</name>
</gene>
<accession>A0A6P3UT24</accession>
<feature type="domain" description="Reticulon" evidence="8">
    <location>
        <begin position="245"/>
        <end position="435"/>
    </location>
</feature>
<keyword evidence="2 6" id="KW-0812">Transmembrane</keyword>
<dbReference type="Pfam" id="PF02453">
    <property type="entry name" value="Reticulon"/>
    <property type="match status" value="1"/>
</dbReference>
<keyword evidence="9" id="KW-1185">Reference proteome</keyword>
<feature type="transmembrane region" description="Helical" evidence="6">
    <location>
        <begin position="363"/>
        <end position="391"/>
    </location>
</feature>
<dbReference type="RefSeq" id="XP_012240235.1">
    <property type="nucleotide sequence ID" value="XM_012384812.3"/>
</dbReference>
<evidence type="ECO:0000256" key="1">
    <source>
        <dbReference type="ARBA" id="ARBA00004477"/>
    </source>
</evidence>
<evidence type="ECO:0000259" key="8">
    <source>
        <dbReference type="PROSITE" id="PS50845"/>
    </source>
</evidence>
<evidence type="ECO:0000256" key="2">
    <source>
        <dbReference type="ARBA" id="ARBA00022692"/>
    </source>
</evidence>
<name>A0A6P3UT24_BOMIM</name>
<feature type="compositionally biased region" description="Basic and acidic residues" evidence="7">
    <location>
        <begin position="33"/>
        <end position="47"/>
    </location>
</feature>
<dbReference type="Gene3D" id="1.20.5.2480">
    <property type="match status" value="1"/>
</dbReference>
<feature type="transmembrane region" description="Helical" evidence="6">
    <location>
        <begin position="263"/>
        <end position="288"/>
    </location>
</feature>
<keyword evidence="5 6" id="KW-0472">Membrane</keyword>
<dbReference type="GO" id="GO:0005789">
    <property type="term" value="C:endoplasmic reticulum membrane"/>
    <property type="evidence" value="ECO:0007669"/>
    <property type="project" value="UniProtKB-SubCell"/>
</dbReference>
<evidence type="ECO:0000313" key="10">
    <source>
        <dbReference type="RefSeq" id="XP_012240235.1"/>
    </source>
</evidence>
<organism evidence="9 10">
    <name type="scientific">Bombus impatiens</name>
    <name type="common">Bumblebee</name>
    <dbReference type="NCBI Taxonomy" id="132113"/>
    <lineage>
        <taxon>Eukaryota</taxon>
        <taxon>Metazoa</taxon>
        <taxon>Ecdysozoa</taxon>
        <taxon>Arthropoda</taxon>
        <taxon>Hexapoda</taxon>
        <taxon>Insecta</taxon>
        <taxon>Pterygota</taxon>
        <taxon>Neoptera</taxon>
        <taxon>Endopterygota</taxon>
        <taxon>Hymenoptera</taxon>
        <taxon>Apocrita</taxon>
        <taxon>Aculeata</taxon>
        <taxon>Apoidea</taxon>
        <taxon>Anthophila</taxon>
        <taxon>Apidae</taxon>
        <taxon>Bombus</taxon>
        <taxon>Pyrobombus</taxon>
    </lineage>
</organism>
<keyword evidence="4 6" id="KW-1133">Transmembrane helix</keyword>
<dbReference type="Proteomes" id="UP000515180">
    <property type="component" value="Unplaced"/>
</dbReference>
<dbReference type="PANTHER" id="PTHR45799:SF2">
    <property type="entry name" value="RETICULON-LIKE PROTEIN"/>
    <property type="match status" value="1"/>
</dbReference>
<protein>
    <recommendedName>
        <fullName evidence="6">Reticulon-like protein</fullName>
    </recommendedName>
</protein>
<dbReference type="GO" id="GO:0030424">
    <property type="term" value="C:axon"/>
    <property type="evidence" value="ECO:0007669"/>
    <property type="project" value="TreeGrafter"/>
</dbReference>
<dbReference type="GeneID" id="105680675"/>
<proteinExistence type="predicted"/>
<evidence type="ECO:0000256" key="5">
    <source>
        <dbReference type="ARBA" id="ARBA00023136"/>
    </source>
</evidence>
<feature type="compositionally biased region" description="Basic and acidic residues" evidence="7">
    <location>
        <begin position="80"/>
        <end position="98"/>
    </location>
</feature>
<feature type="region of interest" description="Disordered" evidence="7">
    <location>
        <begin position="80"/>
        <end position="101"/>
    </location>
</feature>
<dbReference type="PANTHER" id="PTHR45799">
    <property type="entry name" value="RETICULON-LIKE PROTEIN"/>
    <property type="match status" value="1"/>
</dbReference>
<evidence type="ECO:0000256" key="6">
    <source>
        <dbReference type="RuleBase" id="RU363132"/>
    </source>
</evidence>
<sequence>MAELKEQPIRREHDSMDDFEHLEHVQDGQSTHLETHTEKVDRSAKDNFDMDQDMINFSLNQSLNEPEDSKKATMLLLESEKGKPAEESNFEVRSKEPEFDLLSGKIEDQSDVMKIDPVTKQADEKQEIAEKEEVKETKIPDREPEIPPSTEKKLDNSWNVIEKSPPVSELISKPERKAESVSEYVVEHVEKKERISAPETGESEFESEIEASPAKSFKSIKQEVRREPIEVEIAPKEIFSSMGIVAALIYWRDPKKSGPVFGCILGVLLSLAYFSLISVLAYLSLLILTGTVAFRIHNTVLQAIQKTSDGHPFQNILEMDLTLPAEKVHEVADVAVAHLNAAVSELRRLFLVEDFVDSLKFGVLLWCLTYVGSWFNGMTLVIIGVVALFTLPKVYETNKAQIDQNLALVQSKINDLTTKVKAAIPFGKKEPKKEE</sequence>
<feature type="compositionally biased region" description="Basic and acidic residues" evidence="7">
    <location>
        <begin position="121"/>
        <end position="155"/>
    </location>
</feature>
<evidence type="ECO:0000313" key="9">
    <source>
        <dbReference type="Proteomes" id="UP000515180"/>
    </source>
</evidence>
<comment type="subcellular location">
    <subcellularLocation>
        <location evidence="1 6">Endoplasmic reticulum membrane</location>
        <topology evidence="1 6">Multi-pass membrane protein</topology>
    </subcellularLocation>
</comment>
<dbReference type="CTD" id="33721"/>
<evidence type="ECO:0000256" key="3">
    <source>
        <dbReference type="ARBA" id="ARBA00022824"/>
    </source>
</evidence>
<dbReference type="PROSITE" id="PS50845">
    <property type="entry name" value="RETICULON"/>
    <property type="match status" value="1"/>
</dbReference>
<reference evidence="10" key="1">
    <citation type="submission" date="2025-08" db="UniProtKB">
        <authorList>
            <consortium name="RefSeq"/>
        </authorList>
    </citation>
    <scope>IDENTIFICATION</scope>
</reference>
<keyword evidence="3 6" id="KW-0256">Endoplasmic reticulum</keyword>
<evidence type="ECO:0000256" key="7">
    <source>
        <dbReference type="SAM" id="MobiDB-lite"/>
    </source>
</evidence>
<dbReference type="InterPro" id="IPR003388">
    <property type="entry name" value="Reticulon"/>
</dbReference>
<dbReference type="AlphaFoldDB" id="A0A6P3UT24"/>
<feature type="region of interest" description="Disordered" evidence="7">
    <location>
        <begin position="116"/>
        <end position="155"/>
    </location>
</feature>
<dbReference type="OrthoDB" id="567788at2759"/>
<dbReference type="InterPro" id="IPR046964">
    <property type="entry name" value="RTN1-4"/>
</dbReference>